<reference evidence="3 4" key="1">
    <citation type="submission" date="2020-07" db="EMBL/GenBank/DDBJ databases">
        <title>Sequencing the genomes of 1000 actinobacteria strains.</title>
        <authorList>
            <person name="Klenk H.-P."/>
        </authorList>
    </citation>
    <scope>NUCLEOTIDE SEQUENCE [LARGE SCALE GENOMIC DNA]</scope>
    <source>
        <strain evidence="3 4">DSM 15166</strain>
    </source>
</reference>
<evidence type="ECO:0000313" key="3">
    <source>
        <dbReference type="EMBL" id="NYK09199.1"/>
    </source>
</evidence>
<proteinExistence type="inferred from homology"/>
<protein>
    <submittedName>
        <fullName evidence="3">NAD(P)-dependent dehydrogenase (Short-subunit alcohol dehydrogenase family)</fullName>
    </submittedName>
</protein>
<name>A0A853DNW2_9MICO</name>
<dbReference type="Pfam" id="PF13561">
    <property type="entry name" value="adh_short_C2"/>
    <property type="match status" value="1"/>
</dbReference>
<sequence length="271" mass="27573">MTLISKASSTRKESVMRGLNTKRILVAGSASGIGAATAIRLGQEGAHLVLGDINLDGAESTAQAIRDAGGTATAARFDLADAASVEQLVQSAVDSLGGLDGVANVAADLSPATLGNDVEVTDMDVAIWEQTLRANLIGFALIAKYAVPHLAEAGGGSIVNTSSGASWVGEKTRPAYAASKAGINALSRHLAATYGHQGIRANSVSPGAVLSETAIATMSDDFKAAMLAGVTLPRLGRPEDLAQTIVFLLSDDADWVSGQVWSVNGGGGFRD</sequence>
<dbReference type="RefSeq" id="WP_218874977.1">
    <property type="nucleotide sequence ID" value="NZ_BAAAHA010000004.1"/>
</dbReference>
<dbReference type="CDD" id="cd05233">
    <property type="entry name" value="SDR_c"/>
    <property type="match status" value="1"/>
</dbReference>
<dbReference type="InterPro" id="IPR036291">
    <property type="entry name" value="NAD(P)-bd_dom_sf"/>
</dbReference>
<gene>
    <name evidence="3" type="ORF">HNR14_001080</name>
</gene>
<comment type="caution">
    <text evidence="3">The sequence shown here is derived from an EMBL/GenBank/DDBJ whole genome shotgun (WGS) entry which is preliminary data.</text>
</comment>
<comment type="similarity">
    <text evidence="1">Belongs to the short-chain dehydrogenases/reductases (SDR) family.</text>
</comment>
<dbReference type="InterPro" id="IPR020904">
    <property type="entry name" value="Sc_DH/Rdtase_CS"/>
</dbReference>
<dbReference type="PANTHER" id="PTHR24321">
    <property type="entry name" value="DEHYDROGENASES, SHORT CHAIN"/>
    <property type="match status" value="1"/>
</dbReference>
<dbReference type="InterPro" id="IPR002347">
    <property type="entry name" value="SDR_fam"/>
</dbReference>
<evidence type="ECO:0000256" key="1">
    <source>
        <dbReference type="ARBA" id="ARBA00006484"/>
    </source>
</evidence>
<dbReference type="SUPFAM" id="SSF51735">
    <property type="entry name" value="NAD(P)-binding Rossmann-fold domains"/>
    <property type="match status" value="1"/>
</dbReference>
<dbReference type="AlphaFoldDB" id="A0A853DNW2"/>
<evidence type="ECO:0000256" key="2">
    <source>
        <dbReference type="ARBA" id="ARBA00023002"/>
    </source>
</evidence>
<keyword evidence="2" id="KW-0560">Oxidoreductase</keyword>
<dbReference type="FunFam" id="3.40.50.720:FF:000084">
    <property type="entry name" value="Short-chain dehydrogenase reductase"/>
    <property type="match status" value="1"/>
</dbReference>
<dbReference type="Proteomes" id="UP000521075">
    <property type="component" value="Unassembled WGS sequence"/>
</dbReference>
<dbReference type="GO" id="GO:0016491">
    <property type="term" value="F:oxidoreductase activity"/>
    <property type="evidence" value="ECO:0007669"/>
    <property type="project" value="UniProtKB-KW"/>
</dbReference>
<dbReference type="Gene3D" id="3.40.50.720">
    <property type="entry name" value="NAD(P)-binding Rossmann-like Domain"/>
    <property type="match status" value="1"/>
</dbReference>
<keyword evidence="4" id="KW-1185">Reference proteome</keyword>
<dbReference type="PROSITE" id="PS00061">
    <property type="entry name" value="ADH_SHORT"/>
    <property type="match status" value="1"/>
</dbReference>
<accession>A0A853DNW2</accession>
<dbReference type="PANTHER" id="PTHR24321:SF14">
    <property type="entry name" value="SHORT-CHAIN TYPE DEHYDROGENASE_REDUCTASE BLR2146-RELATED"/>
    <property type="match status" value="1"/>
</dbReference>
<evidence type="ECO:0000313" key="4">
    <source>
        <dbReference type="Proteomes" id="UP000521075"/>
    </source>
</evidence>
<dbReference type="EMBL" id="JACCHJ010000001">
    <property type="protein sequence ID" value="NYK09199.1"/>
    <property type="molecule type" value="Genomic_DNA"/>
</dbReference>
<dbReference type="PRINTS" id="PR00081">
    <property type="entry name" value="GDHRDH"/>
</dbReference>
<organism evidence="3 4">
    <name type="scientific">Leifsonia naganoensis</name>
    <dbReference type="NCBI Taxonomy" id="150025"/>
    <lineage>
        <taxon>Bacteria</taxon>
        <taxon>Bacillati</taxon>
        <taxon>Actinomycetota</taxon>
        <taxon>Actinomycetes</taxon>
        <taxon>Micrococcales</taxon>
        <taxon>Microbacteriaceae</taxon>
        <taxon>Leifsonia</taxon>
    </lineage>
</organism>